<dbReference type="AlphaFoldDB" id="A0AA36JGN1"/>
<evidence type="ECO:0000313" key="1">
    <source>
        <dbReference type="EMBL" id="CAJ1405282.1"/>
    </source>
</evidence>
<evidence type="ECO:0000313" key="2">
    <source>
        <dbReference type="Proteomes" id="UP001178507"/>
    </source>
</evidence>
<sequence length="325" mass="35179">MACREPVLVPWRLGLAGRQLRELPLGLACLATLPKLQMAERGEGPVEAALQEIFLAEPPDLLAKAREAVGVHVLLEACPVSPKLKVLTIRGSMWQKRQAVRAILERLVPREGCLSLLLPSAGFTALQAPGLWEGLKLLGAQLHVPEPLGERFLALAEGNPEQILSTATRVNTALQDLADHGRLLEAHFSEDPGAAPPQVLQVPQQLLHPQKLQEQTQRVLQERFQPLAGRSSQPPSVLKKPTLLREEDAKSQGQLSAAGTPLRLLLPKRLADFLVPDHLAAVARRCAVRIDVAPSDGGCQVLLTGGLAEVAMATLQLQMRCAQRA</sequence>
<organism evidence="1 2">
    <name type="scientific">Effrenium voratum</name>
    <dbReference type="NCBI Taxonomy" id="2562239"/>
    <lineage>
        <taxon>Eukaryota</taxon>
        <taxon>Sar</taxon>
        <taxon>Alveolata</taxon>
        <taxon>Dinophyceae</taxon>
        <taxon>Suessiales</taxon>
        <taxon>Symbiodiniaceae</taxon>
        <taxon>Effrenium</taxon>
    </lineage>
</organism>
<keyword evidence="2" id="KW-1185">Reference proteome</keyword>
<comment type="caution">
    <text evidence="1">The sequence shown here is derived from an EMBL/GenBank/DDBJ whole genome shotgun (WGS) entry which is preliminary data.</text>
</comment>
<reference evidence="1" key="1">
    <citation type="submission" date="2023-08" db="EMBL/GenBank/DDBJ databases">
        <authorList>
            <person name="Chen Y."/>
            <person name="Shah S."/>
            <person name="Dougan E. K."/>
            <person name="Thang M."/>
            <person name="Chan C."/>
        </authorList>
    </citation>
    <scope>NUCLEOTIDE SEQUENCE</scope>
</reference>
<dbReference type="EMBL" id="CAUJNA010003577">
    <property type="protein sequence ID" value="CAJ1405282.1"/>
    <property type="molecule type" value="Genomic_DNA"/>
</dbReference>
<dbReference type="Proteomes" id="UP001178507">
    <property type="component" value="Unassembled WGS sequence"/>
</dbReference>
<accession>A0AA36JGN1</accession>
<protein>
    <submittedName>
        <fullName evidence="1">Uncharacterized protein</fullName>
    </submittedName>
</protein>
<proteinExistence type="predicted"/>
<gene>
    <name evidence="1" type="ORF">EVOR1521_LOCUS27539</name>
</gene>
<name>A0AA36JGN1_9DINO</name>